<organism evidence="1 2">
    <name type="scientific">Rhodocollybia butyracea</name>
    <dbReference type="NCBI Taxonomy" id="206335"/>
    <lineage>
        <taxon>Eukaryota</taxon>
        <taxon>Fungi</taxon>
        <taxon>Dikarya</taxon>
        <taxon>Basidiomycota</taxon>
        <taxon>Agaricomycotina</taxon>
        <taxon>Agaricomycetes</taxon>
        <taxon>Agaricomycetidae</taxon>
        <taxon>Agaricales</taxon>
        <taxon>Marasmiineae</taxon>
        <taxon>Omphalotaceae</taxon>
        <taxon>Rhodocollybia</taxon>
    </lineage>
</organism>
<name>A0A9P5Q6X8_9AGAR</name>
<keyword evidence="2" id="KW-1185">Reference proteome</keyword>
<evidence type="ECO:0000313" key="1">
    <source>
        <dbReference type="EMBL" id="KAF9075237.1"/>
    </source>
</evidence>
<accession>A0A9P5Q6X8</accession>
<protein>
    <submittedName>
        <fullName evidence="1">Uncharacterized protein</fullName>
    </submittedName>
</protein>
<gene>
    <name evidence="1" type="ORF">BDP27DRAFT_39427</name>
</gene>
<sequence length="194" mass="22542">MRAVLNCPPRSLAALIRLRCCYNFGQLHSHQTSKCKEYSEAARLCKLEPKEIVWTRICKSCTPRTGSKMITFRARTVCKLRWSISENLERTACCFNKTQNRLWNPTSRMQRGKTRTGTGRTMSHGVIWAMSHRLEMEWELSQTSFPDRTNRTYSQLQAQSSLVTESLTSTKPPGVKPVQHRAFIPLLRWYLPEF</sequence>
<dbReference type="Proteomes" id="UP000772434">
    <property type="component" value="Unassembled WGS sequence"/>
</dbReference>
<dbReference type="EMBL" id="JADNRY010000010">
    <property type="protein sequence ID" value="KAF9075237.1"/>
    <property type="molecule type" value="Genomic_DNA"/>
</dbReference>
<comment type="caution">
    <text evidence="1">The sequence shown here is derived from an EMBL/GenBank/DDBJ whole genome shotgun (WGS) entry which is preliminary data.</text>
</comment>
<evidence type="ECO:0000313" key="2">
    <source>
        <dbReference type="Proteomes" id="UP000772434"/>
    </source>
</evidence>
<reference evidence="1" key="1">
    <citation type="submission" date="2020-11" db="EMBL/GenBank/DDBJ databases">
        <authorList>
            <consortium name="DOE Joint Genome Institute"/>
            <person name="Ahrendt S."/>
            <person name="Riley R."/>
            <person name="Andreopoulos W."/>
            <person name="Labutti K."/>
            <person name="Pangilinan J."/>
            <person name="Ruiz-Duenas F.J."/>
            <person name="Barrasa J.M."/>
            <person name="Sanchez-Garcia M."/>
            <person name="Camarero S."/>
            <person name="Miyauchi S."/>
            <person name="Serrano A."/>
            <person name="Linde D."/>
            <person name="Babiker R."/>
            <person name="Drula E."/>
            <person name="Ayuso-Fernandez I."/>
            <person name="Pacheco R."/>
            <person name="Padilla G."/>
            <person name="Ferreira P."/>
            <person name="Barriuso J."/>
            <person name="Kellner H."/>
            <person name="Castanera R."/>
            <person name="Alfaro M."/>
            <person name="Ramirez L."/>
            <person name="Pisabarro A.G."/>
            <person name="Kuo A."/>
            <person name="Tritt A."/>
            <person name="Lipzen A."/>
            <person name="He G."/>
            <person name="Yan M."/>
            <person name="Ng V."/>
            <person name="Cullen D."/>
            <person name="Martin F."/>
            <person name="Rosso M.-N."/>
            <person name="Henrissat B."/>
            <person name="Hibbett D."/>
            <person name="Martinez A.T."/>
            <person name="Grigoriev I.V."/>
        </authorList>
    </citation>
    <scope>NUCLEOTIDE SEQUENCE</scope>
    <source>
        <strain evidence="1">AH 40177</strain>
    </source>
</reference>
<proteinExistence type="predicted"/>
<dbReference type="AlphaFoldDB" id="A0A9P5Q6X8"/>